<protein>
    <submittedName>
        <fullName evidence="1">Phosphotransferase</fullName>
    </submittedName>
</protein>
<dbReference type="Gene3D" id="3.90.1200.10">
    <property type="match status" value="1"/>
</dbReference>
<proteinExistence type="predicted"/>
<reference evidence="1" key="1">
    <citation type="submission" date="2023-09" db="EMBL/GenBank/DDBJ databases">
        <title>30 novel species of actinomycetes from the DSMZ collection.</title>
        <authorList>
            <person name="Nouioui I."/>
        </authorList>
    </citation>
    <scope>NUCLEOTIDE SEQUENCE</scope>
    <source>
        <strain evidence="1">DSM 115977</strain>
    </source>
</reference>
<organism evidence="1 2">
    <name type="scientific">Micromonospora reichwaldensis</name>
    <dbReference type="NCBI Taxonomy" id="3075516"/>
    <lineage>
        <taxon>Bacteria</taxon>
        <taxon>Bacillati</taxon>
        <taxon>Actinomycetota</taxon>
        <taxon>Actinomycetes</taxon>
        <taxon>Micromonosporales</taxon>
        <taxon>Micromonosporaceae</taxon>
        <taxon>Micromonospora</taxon>
    </lineage>
</organism>
<evidence type="ECO:0000313" key="2">
    <source>
        <dbReference type="Proteomes" id="UP001180973"/>
    </source>
</evidence>
<keyword evidence="2" id="KW-1185">Reference proteome</keyword>
<comment type="caution">
    <text evidence="1">The sequence shown here is derived from an EMBL/GenBank/DDBJ whole genome shotgun (WGS) entry which is preliminary data.</text>
</comment>
<dbReference type="Proteomes" id="UP001180973">
    <property type="component" value="Unassembled WGS sequence"/>
</dbReference>
<sequence length="308" mass="33573">MIDPRQAHDVAHAIATAALGRDPGPMTVADSLSHHVYLGADVVVKVIEADRHSRLDREIALAPHLPAGITAPLLDSGRYELESREVRYACYARAPGATPGMDMPGVDEVTARLLAAEAVQRLHALHRWTPAAPARQTLAETLDHGGFVSRAALFAEVESLAALNRDGIIPRRVLDGLAAIAEGAPAQASVAVPVHADCHWGNWLARDRSVTALLDFEWARFGEPMDDWFFLVRFTGPHMEAVLDVVADATGTSPATLRRECEVREASYLAADLRVSLQRPDIPAQTVAENVRDLEELVLDSPWWRHAP</sequence>
<name>A0ABU2WTK8_9ACTN</name>
<dbReference type="InterPro" id="IPR011009">
    <property type="entry name" value="Kinase-like_dom_sf"/>
</dbReference>
<dbReference type="SUPFAM" id="SSF56112">
    <property type="entry name" value="Protein kinase-like (PK-like)"/>
    <property type="match status" value="1"/>
</dbReference>
<dbReference type="EMBL" id="JAVRFL010000009">
    <property type="protein sequence ID" value="MDT0529246.1"/>
    <property type="molecule type" value="Genomic_DNA"/>
</dbReference>
<evidence type="ECO:0000313" key="1">
    <source>
        <dbReference type="EMBL" id="MDT0529246.1"/>
    </source>
</evidence>
<dbReference type="RefSeq" id="WP_311411418.1">
    <property type="nucleotide sequence ID" value="NZ_JAVRFL010000009.1"/>
</dbReference>
<accession>A0ABU2WTK8</accession>
<gene>
    <name evidence="1" type="ORF">RM555_09605</name>
</gene>